<dbReference type="GO" id="GO:0016020">
    <property type="term" value="C:membrane"/>
    <property type="evidence" value="ECO:0007669"/>
    <property type="project" value="InterPro"/>
</dbReference>
<dbReference type="SUPFAM" id="SSF49842">
    <property type="entry name" value="TNF-like"/>
    <property type="match status" value="1"/>
</dbReference>
<evidence type="ECO:0000313" key="3">
    <source>
        <dbReference type="Proteomes" id="UP001187343"/>
    </source>
</evidence>
<dbReference type="InterPro" id="IPR006052">
    <property type="entry name" value="TNF_dom"/>
</dbReference>
<evidence type="ECO:0000313" key="2">
    <source>
        <dbReference type="EMBL" id="KAK2912049.1"/>
    </source>
</evidence>
<accession>A0AA88Q4F8</accession>
<reference evidence="2" key="1">
    <citation type="submission" date="2023-08" db="EMBL/GenBank/DDBJ databases">
        <title>Chromosome-level Genome Assembly of mud carp (Cirrhinus molitorella).</title>
        <authorList>
            <person name="Liu H."/>
        </authorList>
    </citation>
    <scope>NUCLEOTIDE SEQUENCE</scope>
    <source>
        <strain evidence="2">Prfri</strain>
        <tissue evidence="2">Muscle</tissue>
    </source>
</reference>
<comment type="caution">
    <text evidence="2">The sequence shown here is derived from an EMBL/GenBank/DDBJ whole genome shotgun (WGS) entry which is preliminary data.</text>
</comment>
<dbReference type="AlphaFoldDB" id="A0AA88Q4F8"/>
<dbReference type="Pfam" id="PF00229">
    <property type="entry name" value="TNF"/>
    <property type="match status" value="1"/>
</dbReference>
<gene>
    <name evidence="2" type="ORF">Q8A67_004182</name>
</gene>
<dbReference type="GO" id="GO:0006955">
    <property type="term" value="P:immune response"/>
    <property type="evidence" value="ECO:0007669"/>
    <property type="project" value="InterPro"/>
</dbReference>
<dbReference type="Gene3D" id="2.60.120.40">
    <property type="match status" value="1"/>
</dbReference>
<dbReference type="PROSITE" id="PS51257">
    <property type="entry name" value="PROKAR_LIPOPROTEIN"/>
    <property type="match status" value="1"/>
</dbReference>
<comment type="similarity">
    <text evidence="1">Belongs to the tumor necrosis factor family.</text>
</comment>
<dbReference type="EMBL" id="JAUYZG010000003">
    <property type="protein sequence ID" value="KAK2912049.1"/>
    <property type="molecule type" value="Genomic_DNA"/>
</dbReference>
<dbReference type="Proteomes" id="UP001187343">
    <property type="component" value="Unassembled WGS sequence"/>
</dbReference>
<proteinExistence type="inferred from homology"/>
<sequence length="205" mass="23537">MDTSRAARAHIIWTSIALLIILIASCLTYFFMSKVPGCQRISLNVPAVENMFKHQVSRENWLLKAQNQIGDRLVWEDEWRGYGNKSKSILDSTNMWMVFQEKGVYLVYIQVNFVLKSRNVSSSALDLRIWVDLNDNVEQSTFSAAHDTQVVNGNSDPDAKLNTFLLMKMKSSSQLSVRVNPSSLVNWQPRPFSTFITIIKWADDW</sequence>
<evidence type="ECO:0000256" key="1">
    <source>
        <dbReference type="ARBA" id="ARBA00008670"/>
    </source>
</evidence>
<dbReference type="InterPro" id="IPR008983">
    <property type="entry name" value="Tumour_necrosis_fac-like_dom"/>
</dbReference>
<organism evidence="2 3">
    <name type="scientific">Cirrhinus molitorella</name>
    <name type="common">mud carp</name>
    <dbReference type="NCBI Taxonomy" id="172907"/>
    <lineage>
        <taxon>Eukaryota</taxon>
        <taxon>Metazoa</taxon>
        <taxon>Chordata</taxon>
        <taxon>Craniata</taxon>
        <taxon>Vertebrata</taxon>
        <taxon>Euteleostomi</taxon>
        <taxon>Actinopterygii</taxon>
        <taxon>Neopterygii</taxon>
        <taxon>Teleostei</taxon>
        <taxon>Ostariophysi</taxon>
        <taxon>Cypriniformes</taxon>
        <taxon>Cyprinidae</taxon>
        <taxon>Labeoninae</taxon>
        <taxon>Labeonini</taxon>
        <taxon>Cirrhinus</taxon>
    </lineage>
</organism>
<protein>
    <submittedName>
        <fullName evidence="2">Uncharacterized protein</fullName>
    </submittedName>
</protein>
<keyword evidence="3" id="KW-1185">Reference proteome</keyword>
<dbReference type="GO" id="GO:0005164">
    <property type="term" value="F:tumor necrosis factor receptor binding"/>
    <property type="evidence" value="ECO:0007669"/>
    <property type="project" value="InterPro"/>
</dbReference>
<name>A0AA88Q4F8_9TELE</name>